<evidence type="ECO:0000313" key="3">
    <source>
        <dbReference type="EMBL" id="OGZ71921.1"/>
    </source>
</evidence>
<dbReference type="InterPro" id="IPR035437">
    <property type="entry name" value="SNase_OB-fold_sf"/>
</dbReference>
<dbReference type="SMART" id="SM00318">
    <property type="entry name" value="SNc"/>
    <property type="match status" value="1"/>
</dbReference>
<evidence type="ECO:0000313" key="4">
    <source>
        <dbReference type="Proteomes" id="UP000176774"/>
    </source>
</evidence>
<organism evidence="3 4">
    <name type="scientific">Candidatus Staskawiczbacteria bacterium RIFCSPLOWO2_01_FULL_38_12b</name>
    <dbReference type="NCBI Taxonomy" id="1802214"/>
    <lineage>
        <taxon>Bacteria</taxon>
        <taxon>Candidatus Staskawicziibacteriota</taxon>
    </lineage>
</organism>
<dbReference type="EMBL" id="MHPA01000032">
    <property type="protein sequence ID" value="OGZ71921.1"/>
    <property type="molecule type" value="Genomic_DNA"/>
</dbReference>
<dbReference type="Pfam" id="PF00565">
    <property type="entry name" value="SNase"/>
    <property type="match status" value="1"/>
</dbReference>
<accession>A0A1G2IBH8</accession>
<keyword evidence="1" id="KW-0812">Transmembrane</keyword>
<dbReference type="STRING" id="1802214.A2908_02460"/>
<feature type="transmembrane region" description="Helical" evidence="1">
    <location>
        <begin position="6"/>
        <end position="28"/>
    </location>
</feature>
<dbReference type="Proteomes" id="UP000176774">
    <property type="component" value="Unassembled WGS sequence"/>
</dbReference>
<comment type="caution">
    <text evidence="3">The sequence shown here is derived from an EMBL/GenBank/DDBJ whole genome shotgun (WGS) entry which is preliminary data.</text>
</comment>
<dbReference type="InterPro" id="IPR016071">
    <property type="entry name" value="Staphylococal_nuclease_OB-fold"/>
</dbReference>
<evidence type="ECO:0000256" key="1">
    <source>
        <dbReference type="SAM" id="Phobius"/>
    </source>
</evidence>
<sequence>MEQKYLIFIGLIIGSMIIGACTFFAILYRPSFPVDNFLKTPIQQKSVNHEAAVCGAKDITTVTKVIDGDTVVVDGGYHVRLLGIDADEKNYPCYQAAKSRLETLVLGKQVTLQKDITDVDRYGRCLRALFLQTQNINVELAKEGLVVARFYPPDVLYQDEIIGAEKIAMENTAGCKWNQKVVN</sequence>
<dbReference type="PROSITE" id="PS51257">
    <property type="entry name" value="PROKAR_LIPOPROTEIN"/>
    <property type="match status" value="1"/>
</dbReference>
<protein>
    <recommendedName>
        <fullName evidence="2">TNase-like domain-containing protein</fullName>
    </recommendedName>
</protein>
<feature type="domain" description="TNase-like" evidence="2">
    <location>
        <begin position="56"/>
        <end position="174"/>
    </location>
</feature>
<dbReference type="Gene3D" id="2.40.50.90">
    <property type="match status" value="1"/>
</dbReference>
<gene>
    <name evidence="3" type="ORF">A2908_02460</name>
</gene>
<keyword evidence="1" id="KW-1133">Transmembrane helix</keyword>
<evidence type="ECO:0000259" key="2">
    <source>
        <dbReference type="PROSITE" id="PS50830"/>
    </source>
</evidence>
<proteinExistence type="predicted"/>
<name>A0A1G2IBH8_9BACT</name>
<reference evidence="3 4" key="1">
    <citation type="journal article" date="2016" name="Nat. Commun.">
        <title>Thousands of microbial genomes shed light on interconnected biogeochemical processes in an aquifer system.</title>
        <authorList>
            <person name="Anantharaman K."/>
            <person name="Brown C.T."/>
            <person name="Hug L.A."/>
            <person name="Sharon I."/>
            <person name="Castelle C.J."/>
            <person name="Probst A.J."/>
            <person name="Thomas B.C."/>
            <person name="Singh A."/>
            <person name="Wilkins M.J."/>
            <person name="Karaoz U."/>
            <person name="Brodie E.L."/>
            <person name="Williams K.H."/>
            <person name="Hubbard S.S."/>
            <person name="Banfield J.F."/>
        </authorList>
    </citation>
    <scope>NUCLEOTIDE SEQUENCE [LARGE SCALE GENOMIC DNA]</scope>
</reference>
<keyword evidence="1" id="KW-0472">Membrane</keyword>
<dbReference type="PROSITE" id="PS50830">
    <property type="entry name" value="TNASE_3"/>
    <property type="match status" value="1"/>
</dbReference>
<dbReference type="AlphaFoldDB" id="A0A1G2IBH8"/>
<dbReference type="SUPFAM" id="SSF50199">
    <property type="entry name" value="Staphylococcal nuclease"/>
    <property type="match status" value="1"/>
</dbReference>